<feature type="non-terminal residue" evidence="6">
    <location>
        <position position="1"/>
    </location>
</feature>
<evidence type="ECO:0000256" key="4">
    <source>
        <dbReference type="ARBA" id="ARBA00047942"/>
    </source>
</evidence>
<evidence type="ECO:0000259" key="5">
    <source>
        <dbReference type="Pfam" id="PF25120"/>
    </source>
</evidence>
<dbReference type="EMBL" id="SNRY01008446">
    <property type="protein sequence ID" value="KAA6308521.1"/>
    <property type="molecule type" value="Genomic_DNA"/>
</dbReference>
<evidence type="ECO:0000256" key="3">
    <source>
        <dbReference type="ARBA" id="ARBA00022679"/>
    </source>
</evidence>
<accession>A0A5J4PID1</accession>
<evidence type="ECO:0000256" key="2">
    <source>
        <dbReference type="ARBA" id="ARBA00022603"/>
    </source>
</evidence>
<evidence type="ECO:0000256" key="1">
    <source>
        <dbReference type="ARBA" id="ARBA00011900"/>
    </source>
</evidence>
<reference evidence="6" key="1">
    <citation type="submission" date="2019-03" db="EMBL/GenBank/DDBJ databases">
        <title>Single cell metagenomics reveals metabolic interactions within the superorganism composed of flagellate Streblomastix strix and complex community of Bacteroidetes bacteria on its surface.</title>
        <authorList>
            <person name="Treitli S.C."/>
            <person name="Kolisko M."/>
            <person name="Husnik F."/>
            <person name="Keeling P."/>
            <person name="Hampl V."/>
        </authorList>
    </citation>
    <scope>NUCLEOTIDE SEQUENCE</scope>
    <source>
        <strain evidence="6">STM</strain>
    </source>
</reference>
<dbReference type="GO" id="GO:0032259">
    <property type="term" value="P:methylation"/>
    <property type="evidence" value="ECO:0007669"/>
    <property type="project" value="UniProtKB-KW"/>
</dbReference>
<comment type="caution">
    <text evidence="6">The sequence shown here is derived from an EMBL/GenBank/DDBJ whole genome shotgun (WGS) entry which is preliminary data.</text>
</comment>
<keyword evidence="2" id="KW-0489">Methyltransferase</keyword>
<keyword evidence="3" id="KW-0808">Transferase</keyword>
<dbReference type="SUPFAM" id="SSF53335">
    <property type="entry name" value="S-adenosyl-L-methionine-dependent methyltransferases"/>
    <property type="match status" value="1"/>
</dbReference>
<feature type="domain" description="DUF7814" evidence="5">
    <location>
        <begin position="1"/>
        <end position="158"/>
    </location>
</feature>
<organism evidence="6">
    <name type="scientific">termite gut metagenome</name>
    <dbReference type="NCBI Taxonomy" id="433724"/>
    <lineage>
        <taxon>unclassified sequences</taxon>
        <taxon>metagenomes</taxon>
        <taxon>organismal metagenomes</taxon>
    </lineage>
</organism>
<comment type="catalytic activity">
    <reaction evidence="4">
        <text>a 2'-deoxyadenosine in DNA + S-adenosyl-L-methionine = an N(6)-methyl-2'-deoxyadenosine in DNA + S-adenosyl-L-homocysteine + H(+)</text>
        <dbReference type="Rhea" id="RHEA:15197"/>
        <dbReference type="Rhea" id="RHEA-COMP:12418"/>
        <dbReference type="Rhea" id="RHEA-COMP:12419"/>
        <dbReference type="ChEBI" id="CHEBI:15378"/>
        <dbReference type="ChEBI" id="CHEBI:57856"/>
        <dbReference type="ChEBI" id="CHEBI:59789"/>
        <dbReference type="ChEBI" id="CHEBI:90615"/>
        <dbReference type="ChEBI" id="CHEBI:90616"/>
        <dbReference type="EC" id="2.1.1.72"/>
    </reaction>
</comment>
<dbReference type="PRINTS" id="PR00507">
    <property type="entry name" value="N12N6MTFRASE"/>
</dbReference>
<dbReference type="GO" id="GO:0009007">
    <property type="term" value="F:site-specific DNA-methyltransferase (adenine-specific) activity"/>
    <property type="evidence" value="ECO:0007669"/>
    <property type="project" value="UniProtKB-EC"/>
</dbReference>
<dbReference type="InterPro" id="IPR029063">
    <property type="entry name" value="SAM-dependent_MTases_sf"/>
</dbReference>
<gene>
    <name evidence="6" type="ORF">EZS27_039829</name>
</gene>
<evidence type="ECO:0000313" key="6">
    <source>
        <dbReference type="EMBL" id="KAA6308521.1"/>
    </source>
</evidence>
<name>A0A5J4PID1_9ZZZZ</name>
<sequence length="283" mass="32346">EQLFGIALDLSITWINRILFLKLLEAQIVKYHNGNKDYAFLSSDKLIDYNDLDSLFFSVLARKEEERQESIKAKFTHVPYLNSSLFEITEIEDKTICIDSLQNNAKIALHPKSVLHSRGNSCDCTSMKPLEYLLRFLDAYDFSSEGSEGIQEENKTLISASVLGLIFEKINGYKDGSFFTPSFITMYMCRETISKVVIQKFNETKSWKCQTINEIYREIHDIAEANEIYNSVRICDPAVGSGHFLVSALNEMIFLKSELGILTDKSGKPLKDYRVAIENDELI</sequence>
<feature type="non-terminal residue" evidence="6">
    <location>
        <position position="283"/>
    </location>
</feature>
<protein>
    <recommendedName>
        <fullName evidence="1">site-specific DNA-methyltransferase (adenine-specific)</fullName>
        <ecNumber evidence="1">2.1.1.72</ecNumber>
    </recommendedName>
</protein>
<dbReference type="AlphaFoldDB" id="A0A5J4PID1"/>
<dbReference type="PANTHER" id="PTHR33841:SF1">
    <property type="entry name" value="DNA METHYLTRANSFERASE A"/>
    <property type="match status" value="1"/>
</dbReference>
<dbReference type="InterPro" id="IPR056716">
    <property type="entry name" value="DUF7814"/>
</dbReference>
<dbReference type="PANTHER" id="PTHR33841">
    <property type="entry name" value="DNA METHYLTRANSFERASE YEEA-RELATED"/>
    <property type="match status" value="1"/>
</dbReference>
<proteinExistence type="predicted"/>
<dbReference type="EC" id="2.1.1.72" evidence="1"/>
<dbReference type="Gene3D" id="3.40.50.150">
    <property type="entry name" value="Vaccinia Virus protein VP39"/>
    <property type="match status" value="1"/>
</dbReference>
<dbReference type="Pfam" id="PF25120">
    <property type="entry name" value="DUF7814"/>
    <property type="match status" value="1"/>
</dbReference>
<dbReference type="InterPro" id="IPR050953">
    <property type="entry name" value="N4_N6_ade-DNA_methylase"/>
</dbReference>